<proteinExistence type="predicted"/>
<dbReference type="InterPro" id="IPR052724">
    <property type="entry name" value="GT117_domain-containing"/>
</dbReference>
<accession>A0A2W5F7E3</accession>
<dbReference type="AlphaFoldDB" id="A0A2W5F7E3"/>
<organism evidence="1 2">
    <name type="scientific">Pseudopedobacter saltans</name>
    <dbReference type="NCBI Taxonomy" id="151895"/>
    <lineage>
        <taxon>Bacteria</taxon>
        <taxon>Pseudomonadati</taxon>
        <taxon>Bacteroidota</taxon>
        <taxon>Sphingobacteriia</taxon>
        <taxon>Sphingobacteriales</taxon>
        <taxon>Sphingobacteriaceae</taxon>
        <taxon>Pseudopedobacter</taxon>
    </lineage>
</organism>
<evidence type="ECO:0000313" key="2">
    <source>
        <dbReference type="Proteomes" id="UP000249645"/>
    </source>
</evidence>
<dbReference type="Proteomes" id="UP000249645">
    <property type="component" value="Unassembled WGS sequence"/>
</dbReference>
<evidence type="ECO:0000313" key="1">
    <source>
        <dbReference type="EMBL" id="PZP50743.1"/>
    </source>
</evidence>
<evidence type="ECO:0008006" key="3">
    <source>
        <dbReference type="Google" id="ProtNLM"/>
    </source>
</evidence>
<comment type="caution">
    <text evidence="1">The sequence shown here is derived from an EMBL/GenBank/DDBJ whole genome shotgun (WGS) entry which is preliminary data.</text>
</comment>
<sequence>MFTFGDNDTYPLWYAQEVEGIRTDIRVINTSLLGIDWYINELRHKVNNSDSIDVIFSKAQIQGQNRDVIMYNPKDNIPDNKFYDLYDLMKNYVGSEDPNTMTQAGGGDMVHTYPVKNVSIPVDLNLVHQNGTVNAEDSVLSSVNFQIGKSNLYKNDWAILNIIAANKWKRPIYFTSPYDDLGFASFLRRDGLSYRLVPVQSKDVQAEQVNTNWMYDKVMNKFSFGSADIPGVYFDEENRRHLNTIRQAYATLGIDLASKGRKDEARKVLQKADKMMLQENFPYGMVSIGNQHNRLSMLFLQAALMADDKALADKVYNSVKKDLQQQIRYYNALTGQNAANMEYDKEAATQYLSMMEGMVKQFAEPKAPLLENGQVIQHDSGNAK</sequence>
<protein>
    <recommendedName>
        <fullName evidence="3">DUF2723 domain-containing protein</fullName>
    </recommendedName>
</protein>
<dbReference type="PANTHER" id="PTHR16214">
    <property type="entry name" value="TRANSMEMBRANE PROTEIN 260"/>
    <property type="match status" value="1"/>
</dbReference>
<dbReference type="PANTHER" id="PTHR16214:SF3">
    <property type="entry name" value="TRANSMEMBRANE PROTEIN 260"/>
    <property type="match status" value="1"/>
</dbReference>
<name>A0A2W5F7E3_9SPHI</name>
<dbReference type="EMBL" id="QFOI01000055">
    <property type="protein sequence ID" value="PZP50743.1"/>
    <property type="molecule type" value="Genomic_DNA"/>
</dbReference>
<reference evidence="1 2" key="1">
    <citation type="submission" date="2017-11" db="EMBL/GenBank/DDBJ databases">
        <title>Infants hospitalized years apart are colonized by the same room-sourced microbial strains.</title>
        <authorList>
            <person name="Brooks B."/>
            <person name="Olm M.R."/>
            <person name="Firek B.A."/>
            <person name="Baker R."/>
            <person name="Thomas B.C."/>
            <person name="Morowitz M.J."/>
            <person name="Banfield J.F."/>
        </authorList>
    </citation>
    <scope>NUCLEOTIDE SEQUENCE [LARGE SCALE GENOMIC DNA]</scope>
    <source>
        <strain evidence="1">S2_009_000_R2_76</strain>
    </source>
</reference>
<gene>
    <name evidence="1" type="ORF">DI598_04880</name>
</gene>